<evidence type="ECO:0000256" key="5">
    <source>
        <dbReference type="ARBA" id="ARBA00022723"/>
    </source>
</evidence>
<dbReference type="EnsemblMetazoa" id="XM_019995653.1">
    <property type="protein sequence ID" value="XP_019851212.1"/>
    <property type="gene ID" value="LOC100638497"/>
</dbReference>
<keyword evidence="7" id="KW-0378">Hydrolase</keyword>
<evidence type="ECO:0000256" key="7">
    <source>
        <dbReference type="ARBA" id="ARBA00022801"/>
    </source>
</evidence>
<dbReference type="SUPFAM" id="SSF53187">
    <property type="entry name" value="Zn-dependent exopeptidases"/>
    <property type="match status" value="1"/>
</dbReference>
<dbReference type="Proteomes" id="UP000007879">
    <property type="component" value="Unassembled WGS sequence"/>
</dbReference>
<dbReference type="EnsemblMetazoa" id="Aqu2.1.43739_001">
    <property type="protein sequence ID" value="Aqu2.1.43739_001"/>
    <property type="gene ID" value="Aqu2.1.43739"/>
</dbReference>
<evidence type="ECO:0000256" key="3">
    <source>
        <dbReference type="ARBA" id="ARBA00022645"/>
    </source>
</evidence>
<dbReference type="PRINTS" id="PR00765">
    <property type="entry name" value="CRBOXYPTASEA"/>
</dbReference>
<feature type="active site" description="Proton donor/acceptor" evidence="10">
    <location>
        <position position="382"/>
    </location>
</feature>
<keyword evidence="3" id="KW-0121">Carboxypeptidase</keyword>
<keyword evidence="9" id="KW-0482">Metalloprotease</keyword>
<dbReference type="SMART" id="SM00631">
    <property type="entry name" value="Zn_pept"/>
    <property type="match status" value="1"/>
</dbReference>
<dbReference type="FunFam" id="3.40.630.10:FF:000084">
    <property type="entry name" value="Carboxypeptidase B2"/>
    <property type="match status" value="1"/>
</dbReference>
<proteinExistence type="inferred from homology"/>
<keyword evidence="14" id="KW-1185">Reference proteome</keyword>
<dbReference type="GO" id="GO:0006508">
    <property type="term" value="P:proteolysis"/>
    <property type="evidence" value="ECO:0007669"/>
    <property type="project" value="UniProtKB-KW"/>
</dbReference>
<dbReference type="GO" id="GO:0004181">
    <property type="term" value="F:metallocarboxypeptidase activity"/>
    <property type="evidence" value="ECO:0007669"/>
    <property type="project" value="InterPro"/>
</dbReference>
<dbReference type="PANTHER" id="PTHR11705">
    <property type="entry name" value="PROTEASE FAMILY M14 CARBOXYPEPTIDASE A,B"/>
    <property type="match status" value="1"/>
</dbReference>
<reference evidence="14" key="1">
    <citation type="journal article" date="2010" name="Nature">
        <title>The Amphimedon queenslandica genome and the evolution of animal complexity.</title>
        <authorList>
            <person name="Srivastava M."/>
            <person name="Simakov O."/>
            <person name="Chapman J."/>
            <person name="Fahey B."/>
            <person name="Gauthier M.E."/>
            <person name="Mitros T."/>
            <person name="Richards G.S."/>
            <person name="Conaco C."/>
            <person name="Dacre M."/>
            <person name="Hellsten U."/>
            <person name="Larroux C."/>
            <person name="Putnam N.H."/>
            <person name="Stanke M."/>
            <person name="Adamska M."/>
            <person name="Darling A."/>
            <person name="Degnan S.M."/>
            <person name="Oakley T.H."/>
            <person name="Plachetzki D.C."/>
            <person name="Zhai Y."/>
            <person name="Adamski M."/>
            <person name="Calcino A."/>
            <person name="Cummins S.F."/>
            <person name="Goodstein D.M."/>
            <person name="Harris C."/>
            <person name="Jackson D.J."/>
            <person name="Leys S.P."/>
            <person name="Shu S."/>
            <person name="Woodcroft B.J."/>
            <person name="Vervoort M."/>
            <person name="Kosik K.S."/>
            <person name="Manning G."/>
            <person name="Degnan B.M."/>
            <person name="Rokhsar D.S."/>
        </authorList>
    </citation>
    <scope>NUCLEOTIDE SEQUENCE [LARGE SCALE GENOMIC DNA]</scope>
</reference>
<feature type="domain" description="Peptidase M14" evidence="12">
    <location>
        <begin position="108"/>
        <end position="419"/>
    </location>
</feature>
<dbReference type="InterPro" id="IPR000834">
    <property type="entry name" value="Peptidase_M14"/>
</dbReference>
<dbReference type="GO" id="GO:0005615">
    <property type="term" value="C:extracellular space"/>
    <property type="evidence" value="ECO:0007669"/>
    <property type="project" value="TreeGrafter"/>
</dbReference>
<gene>
    <name evidence="13" type="primary">100638497</name>
</gene>
<dbReference type="PANTHER" id="PTHR11705:SF143">
    <property type="entry name" value="SLL0236 PROTEIN"/>
    <property type="match status" value="1"/>
</dbReference>
<accession>A0A1X7VV45</accession>
<feature type="chain" id="PRO_5010886872" description="Peptidase M14 domain-containing protein" evidence="11">
    <location>
        <begin position="19"/>
        <end position="424"/>
    </location>
</feature>
<dbReference type="AlphaFoldDB" id="A0A1X7VV45"/>
<dbReference type="PROSITE" id="PS52035">
    <property type="entry name" value="PEPTIDASE_M14"/>
    <property type="match status" value="1"/>
</dbReference>
<evidence type="ECO:0000256" key="8">
    <source>
        <dbReference type="ARBA" id="ARBA00022833"/>
    </source>
</evidence>
<dbReference type="Gene3D" id="3.40.630.10">
    <property type="entry name" value="Zn peptidases"/>
    <property type="match status" value="1"/>
</dbReference>
<dbReference type="OMA" id="CAITIEL"/>
<evidence type="ECO:0000256" key="11">
    <source>
        <dbReference type="SAM" id="SignalP"/>
    </source>
</evidence>
<evidence type="ECO:0000259" key="12">
    <source>
        <dbReference type="PROSITE" id="PS52035"/>
    </source>
</evidence>
<keyword evidence="5" id="KW-0479">Metal-binding</keyword>
<comment type="similarity">
    <text evidence="2 10">Belongs to the peptidase M14 family.</text>
</comment>
<keyword evidence="6 11" id="KW-0732">Signal</keyword>
<organism evidence="13">
    <name type="scientific">Amphimedon queenslandica</name>
    <name type="common">Sponge</name>
    <dbReference type="NCBI Taxonomy" id="400682"/>
    <lineage>
        <taxon>Eukaryota</taxon>
        <taxon>Metazoa</taxon>
        <taxon>Porifera</taxon>
        <taxon>Demospongiae</taxon>
        <taxon>Heteroscleromorpha</taxon>
        <taxon>Haplosclerida</taxon>
        <taxon>Niphatidae</taxon>
        <taxon>Amphimedon</taxon>
    </lineage>
</organism>
<protein>
    <recommendedName>
        <fullName evidence="12">Peptidase M14 domain-containing protein</fullName>
    </recommendedName>
</protein>
<dbReference type="InParanoid" id="A0A1X7VV45"/>
<name>A0A1X7VV45_AMPQE</name>
<evidence type="ECO:0000256" key="10">
    <source>
        <dbReference type="PROSITE-ProRule" id="PRU01379"/>
    </source>
</evidence>
<evidence type="ECO:0000256" key="1">
    <source>
        <dbReference type="ARBA" id="ARBA00001947"/>
    </source>
</evidence>
<evidence type="ECO:0000256" key="2">
    <source>
        <dbReference type="ARBA" id="ARBA00005988"/>
    </source>
</evidence>
<reference evidence="13" key="2">
    <citation type="submission" date="2017-05" db="UniProtKB">
        <authorList>
            <consortium name="EnsemblMetazoa"/>
        </authorList>
    </citation>
    <scope>IDENTIFICATION</scope>
</reference>
<evidence type="ECO:0000256" key="9">
    <source>
        <dbReference type="ARBA" id="ARBA00023049"/>
    </source>
</evidence>
<dbReference type="eggNOG" id="KOG2650">
    <property type="taxonomic scope" value="Eukaryota"/>
</dbReference>
<comment type="cofactor">
    <cofactor evidence="1">
        <name>Zn(2+)</name>
        <dbReference type="ChEBI" id="CHEBI:29105"/>
    </cofactor>
</comment>
<evidence type="ECO:0000256" key="6">
    <source>
        <dbReference type="ARBA" id="ARBA00022729"/>
    </source>
</evidence>
<keyword evidence="8" id="KW-0862">Zinc</keyword>
<feature type="signal peptide" evidence="11">
    <location>
        <begin position="1"/>
        <end position="18"/>
    </location>
</feature>
<evidence type="ECO:0000256" key="4">
    <source>
        <dbReference type="ARBA" id="ARBA00022670"/>
    </source>
</evidence>
<evidence type="ECO:0000313" key="13">
    <source>
        <dbReference type="EnsemblMetazoa" id="Aqu2.1.43739_001"/>
    </source>
</evidence>
<dbReference type="KEGG" id="aqu:100638497"/>
<dbReference type="OrthoDB" id="3626597at2759"/>
<dbReference type="GO" id="GO:0008270">
    <property type="term" value="F:zinc ion binding"/>
    <property type="evidence" value="ECO:0007669"/>
    <property type="project" value="InterPro"/>
</dbReference>
<dbReference type="Pfam" id="PF00246">
    <property type="entry name" value="Peptidase_M14"/>
    <property type="match status" value="1"/>
</dbReference>
<keyword evidence="4" id="KW-0645">Protease</keyword>
<evidence type="ECO:0000313" key="14">
    <source>
        <dbReference type="Proteomes" id="UP000007879"/>
    </source>
</evidence>
<sequence>MALPFLLSFLLLFMAGDANNFPDLEYDVDTALVWKCPLSPDNNATVLYRDKDYQYVASSQELLNKNCTFVSNMFQLLSPFDELKEQNEAVKSKNVKRNVFHHSSWFKQYHNLSVMYDWYKSLAHEYSSNVAVKSIGKTIAGRDMLAVVIGTDSNQPAVYFQCLVHPREWITGPMCMYLTQLLARADSSNNILFSLLQQYQFIIVPVANPDGYYLTWSSYPKYRFWRKNLSKNKGSSCLGVDLNRNFNIKWGKHGSSSNPCSDIYHGDNSGSELEVKTITSYLRDLPNPLIGAIDFHSFSQEIFYPTGWSTALPDNIQYFKYITQWMASAVNQNGRHTFTVGQMGALYLASGTFTDWLLTDDFINSNKDKYGHKYKPIPITVELPPTRTVPITGFMVPPDQILSICKEMTPAVIKFISLLKKTTL</sequence>